<keyword evidence="1" id="KW-0812">Transmembrane</keyword>
<keyword evidence="1" id="KW-1133">Transmembrane helix</keyword>
<reference evidence="2" key="1">
    <citation type="submission" date="2019-12" db="EMBL/GenBank/DDBJ databases">
        <authorList>
            <person name="Zhou D."/>
        </authorList>
    </citation>
    <scope>NUCLEOTIDE SEQUENCE</scope>
    <source>
        <strain evidence="2">P12375</strain>
        <plasmid evidence="2">pP12375-2FII</plasmid>
    </source>
</reference>
<sequence length="84" mass="9497">MKVTIYVGKLCKGVGFFTLMACGVYSLVYIFLMGIRMLNTEPTCIGELCFSSPMDDPVLGWVCILMSSFLLLFVFFKLFISRDN</sequence>
<feature type="transmembrane region" description="Helical" evidence="1">
    <location>
        <begin position="16"/>
        <end position="38"/>
    </location>
</feature>
<feature type="transmembrane region" description="Helical" evidence="1">
    <location>
        <begin position="58"/>
        <end position="80"/>
    </location>
</feature>
<protein>
    <submittedName>
        <fullName evidence="2">Uncharacterized protein</fullName>
    </submittedName>
</protein>
<organism evidence="2">
    <name type="scientific">Leclercia adecarboxylata</name>
    <dbReference type="NCBI Taxonomy" id="83655"/>
    <lineage>
        <taxon>Bacteria</taxon>
        <taxon>Pseudomonadati</taxon>
        <taxon>Pseudomonadota</taxon>
        <taxon>Gammaproteobacteria</taxon>
        <taxon>Enterobacterales</taxon>
        <taxon>Enterobacteriaceae</taxon>
        <taxon>Leclercia</taxon>
    </lineage>
</organism>
<dbReference type="AlphaFoldDB" id="A0A7D5GCY4"/>
<keyword evidence="2" id="KW-0614">Plasmid</keyword>
<evidence type="ECO:0000313" key="2">
    <source>
        <dbReference type="EMBL" id="QLG00737.1"/>
    </source>
</evidence>
<evidence type="ECO:0000256" key="1">
    <source>
        <dbReference type="SAM" id="Phobius"/>
    </source>
</evidence>
<dbReference type="EMBL" id="MN821365">
    <property type="protein sequence ID" value="QLG00737.1"/>
    <property type="molecule type" value="Genomic_DNA"/>
</dbReference>
<name>A0A7D5GCY4_9ENTR</name>
<geneLocation type="plasmid" evidence="2">
    <name>pP12375-2FII</name>
</geneLocation>
<keyword evidence="1" id="KW-0472">Membrane</keyword>
<proteinExistence type="predicted"/>
<accession>A0A7D5GCY4</accession>